<gene>
    <name evidence="2" type="ORF">METZ01_LOCUS231240</name>
</gene>
<organism evidence="2">
    <name type="scientific">marine metagenome</name>
    <dbReference type="NCBI Taxonomy" id="408172"/>
    <lineage>
        <taxon>unclassified sequences</taxon>
        <taxon>metagenomes</taxon>
        <taxon>ecological metagenomes</taxon>
    </lineage>
</organism>
<sequence length="209" mass="24197">MARKDVENKIPIYKLKTTDEVMKYYDEWGVENKYDQDMVDWKYTGPKETVATFKKYANNKEITIYDAGCGTGLVGVELKKYGYNNFDGADLSQKLLDLVPEGLYKNLSKVDLNQPLDIKNNLYEAVLCVGTFTFGHVKPHALDEFIRITKNKGLLCFTINEGVYEDYGFDKKIKELTENNLWKKKEFFKSDYIASKNVNAWLGLYEVIK</sequence>
<dbReference type="AlphaFoldDB" id="A0A382GTG0"/>
<accession>A0A382GTG0</accession>
<dbReference type="EMBL" id="UINC01057349">
    <property type="protein sequence ID" value="SVB78386.1"/>
    <property type="molecule type" value="Genomic_DNA"/>
</dbReference>
<dbReference type="CDD" id="cd02440">
    <property type="entry name" value="AdoMet_MTases"/>
    <property type="match status" value="1"/>
</dbReference>
<dbReference type="SUPFAM" id="SSF53335">
    <property type="entry name" value="S-adenosyl-L-methionine-dependent methyltransferases"/>
    <property type="match status" value="1"/>
</dbReference>
<dbReference type="Pfam" id="PF13649">
    <property type="entry name" value="Methyltransf_25"/>
    <property type="match status" value="1"/>
</dbReference>
<dbReference type="GO" id="GO:0008757">
    <property type="term" value="F:S-adenosylmethionine-dependent methyltransferase activity"/>
    <property type="evidence" value="ECO:0007669"/>
    <property type="project" value="InterPro"/>
</dbReference>
<dbReference type="InterPro" id="IPR029063">
    <property type="entry name" value="SAM-dependent_MTases_sf"/>
</dbReference>
<dbReference type="InterPro" id="IPR041698">
    <property type="entry name" value="Methyltransf_25"/>
</dbReference>
<protein>
    <recommendedName>
        <fullName evidence="1">Methyltransferase domain-containing protein</fullName>
    </recommendedName>
</protein>
<evidence type="ECO:0000313" key="2">
    <source>
        <dbReference type="EMBL" id="SVB78386.1"/>
    </source>
</evidence>
<name>A0A382GTG0_9ZZZZ</name>
<reference evidence="2" key="1">
    <citation type="submission" date="2018-05" db="EMBL/GenBank/DDBJ databases">
        <authorList>
            <person name="Lanie J.A."/>
            <person name="Ng W.-L."/>
            <person name="Kazmierczak K.M."/>
            <person name="Andrzejewski T.M."/>
            <person name="Davidsen T.M."/>
            <person name="Wayne K.J."/>
            <person name="Tettelin H."/>
            <person name="Glass J.I."/>
            <person name="Rusch D."/>
            <person name="Podicherti R."/>
            <person name="Tsui H.-C.T."/>
            <person name="Winkler M.E."/>
        </authorList>
    </citation>
    <scope>NUCLEOTIDE SEQUENCE</scope>
</reference>
<dbReference type="Gene3D" id="3.40.50.150">
    <property type="entry name" value="Vaccinia Virus protein VP39"/>
    <property type="match status" value="1"/>
</dbReference>
<feature type="domain" description="Methyltransferase" evidence="1">
    <location>
        <begin position="64"/>
        <end position="153"/>
    </location>
</feature>
<evidence type="ECO:0000259" key="1">
    <source>
        <dbReference type="Pfam" id="PF13649"/>
    </source>
</evidence>
<proteinExistence type="predicted"/>